<keyword evidence="3" id="KW-0227">DNA damage</keyword>
<feature type="domain" description="UvrD-like helicase C-terminal" evidence="17">
    <location>
        <begin position="499"/>
        <end position="783"/>
    </location>
</feature>
<dbReference type="RefSeq" id="WP_295368016.1">
    <property type="nucleotide sequence ID" value="NZ_DYUC01000046.1"/>
</dbReference>
<sequence length="1210" mass="133166">MAFQLTEQQAAVVHNRGGALLVSAAAGSGKTRVLVERLLGRVEDEGLDIDRFLVITYTKAAAAELRSRIVEELSQRLSRNPADRHLRRQQTLVYKAQISTVHAFCAQILRECGHMLDVNPDFRLCDEGEAGVLMLRALDEVMDRRYEDITPDSDFARLVDTMSAGRDDSRLVQIVLDIRGRVQSHPDPAAWLDQQEAAFSLEGVTDAGDTPWGKLLLEDAAAQARYWLGRMAAALEDCACDPSLDANYAPTISATMAGLQAFLDGTAQGWDAAAAALPIPFPPAGRKKMTECPEAAERVKSVRNRCKKRLEKLADGFSDDSAGLLSDMAAVYPAVRGLFALVKDFEKAYAAEKERRGVLDFSDLEHMAVRLLAGEDGAPTPLAKQWAARYDEIMVDEYQDTNAVQNAIFSAISREGKNLFMVGDVKQSIYRFRLADPTIFLEKYRTFAPYETAGEGEPRRIILSKNFRSRAQVLEGANFIFRGIMSRSFGEMDYTADEALYPGAAYPEGADYAVELDALDLSAGGGDEDGEERGEKAPRDLLEARFLAGRIRELKDGGFPVSDGEGGTRPAGYGDMVILLRSPNAVLHHYARALGERDIPWEADAGGDYFETTEVSVALSLLQIVDNPRQDVPLLSVLRSPVYGFTADRLAVLRSASPDTDFYAALVKGAEEGGADCAAFLAELADLRFRSGDRNSHQLLWQIYDRTNLLGIFGAMDEGEKRQGNLLALCELARQFEAAGHKGLFGFLTYLTRLRDNGGKLAAPQAAREGGGVRILSIHKSKGLEFPIVLLAGLTRRLNRDDMQRPILFHPRLGVGPKRLDTERMIEYPTLARRAVARQLEYEMMAEELRLLYVAMTRAREKLILSCALTRGAADLRKLAEDAEYPADPQVLAGCQSVGQWVLLPVLTRPDAVAIRRAADYPLPVAAADLGPDWDIRWVDGGGLLQPPERKAAALPEHGEEKPVGDLTSVLTWRYPHAGDVEIPSKLTATQLKGRELDREAAQEAGAEFPLPQGEPEEPAAPAGKRAALRRPRFAEEEFGLTPAQKGTALHLVMQYIDFERAGTEEQVKAEIARLVAGAYITPEQGEAVDPAKIAAFFRSPLGRELMDSVSLRREFKFSILVPAADYCPGAGEGEQVLLQGVVDCCFETLEGITVVDFKTDRVSRRTVGERAEAYRPQLEAYSRALEEMTGRPVVRRALWFFALDQAVEV</sequence>
<dbReference type="EMBL" id="DYUC01000046">
    <property type="protein sequence ID" value="HJG86358.1"/>
    <property type="molecule type" value="Genomic_DNA"/>
</dbReference>
<evidence type="ECO:0000313" key="19">
    <source>
        <dbReference type="Proteomes" id="UP000760668"/>
    </source>
</evidence>
<dbReference type="InterPro" id="IPR011335">
    <property type="entry name" value="Restrct_endonuc-II-like"/>
</dbReference>
<keyword evidence="5 14" id="KW-0347">Helicase</keyword>
<evidence type="ECO:0000256" key="14">
    <source>
        <dbReference type="PROSITE-ProRule" id="PRU00560"/>
    </source>
</evidence>
<keyword evidence="9" id="KW-0234">DNA repair</keyword>
<dbReference type="SUPFAM" id="SSF52980">
    <property type="entry name" value="Restriction endonuclease-like"/>
    <property type="match status" value="1"/>
</dbReference>
<comment type="catalytic activity">
    <reaction evidence="13">
        <text>ATP + H2O = ADP + phosphate + H(+)</text>
        <dbReference type="Rhea" id="RHEA:13065"/>
        <dbReference type="ChEBI" id="CHEBI:15377"/>
        <dbReference type="ChEBI" id="CHEBI:15378"/>
        <dbReference type="ChEBI" id="CHEBI:30616"/>
        <dbReference type="ChEBI" id="CHEBI:43474"/>
        <dbReference type="ChEBI" id="CHEBI:456216"/>
        <dbReference type="EC" id="5.6.2.4"/>
    </reaction>
</comment>
<evidence type="ECO:0000259" key="17">
    <source>
        <dbReference type="PROSITE" id="PS51217"/>
    </source>
</evidence>
<keyword evidence="7 14" id="KW-0067">ATP-binding</keyword>
<dbReference type="InterPro" id="IPR014016">
    <property type="entry name" value="UvrD-like_ATP-bd"/>
</dbReference>
<dbReference type="InterPro" id="IPR000212">
    <property type="entry name" value="DNA_helicase_UvrD/REP"/>
</dbReference>
<dbReference type="Gene3D" id="1.10.486.10">
    <property type="entry name" value="PCRA, domain 4"/>
    <property type="match status" value="1"/>
</dbReference>
<evidence type="ECO:0000313" key="18">
    <source>
        <dbReference type="EMBL" id="HJG86358.1"/>
    </source>
</evidence>
<evidence type="ECO:0000256" key="10">
    <source>
        <dbReference type="ARBA" id="ARBA00023235"/>
    </source>
</evidence>
<dbReference type="Gene3D" id="3.90.320.10">
    <property type="match status" value="1"/>
</dbReference>
<dbReference type="GO" id="GO:0005524">
    <property type="term" value="F:ATP binding"/>
    <property type="evidence" value="ECO:0007669"/>
    <property type="project" value="UniProtKB-UniRule"/>
</dbReference>
<reference evidence="18" key="1">
    <citation type="journal article" date="2021" name="PeerJ">
        <title>Extensive microbial diversity within the chicken gut microbiome revealed by metagenomics and culture.</title>
        <authorList>
            <person name="Gilroy R."/>
            <person name="Ravi A."/>
            <person name="Getino M."/>
            <person name="Pursley I."/>
            <person name="Horton D.L."/>
            <person name="Alikhan N.F."/>
            <person name="Baker D."/>
            <person name="Gharbi K."/>
            <person name="Hall N."/>
            <person name="Watson M."/>
            <person name="Adriaenssens E.M."/>
            <person name="Foster-Nyarko E."/>
            <person name="Jarju S."/>
            <person name="Secka A."/>
            <person name="Antonio M."/>
            <person name="Oren A."/>
            <person name="Chaudhuri R.R."/>
            <person name="La Ragione R."/>
            <person name="Hildebrand F."/>
            <person name="Pallen M.J."/>
        </authorList>
    </citation>
    <scope>NUCLEOTIDE SEQUENCE</scope>
    <source>
        <strain evidence="18">CHK179-5677</strain>
    </source>
</reference>
<reference evidence="18" key="2">
    <citation type="submission" date="2021-09" db="EMBL/GenBank/DDBJ databases">
        <authorList>
            <person name="Gilroy R."/>
        </authorList>
    </citation>
    <scope>NUCLEOTIDE SEQUENCE</scope>
    <source>
        <strain evidence="18">CHK179-5677</strain>
    </source>
</reference>
<protein>
    <recommendedName>
        <fullName evidence="12">DNA 3'-5' helicase</fullName>
        <ecNumber evidence="12">5.6.2.4</ecNumber>
    </recommendedName>
</protein>
<evidence type="ECO:0000256" key="2">
    <source>
        <dbReference type="ARBA" id="ARBA00022741"/>
    </source>
</evidence>
<accession>A0A921MKS5</accession>
<evidence type="ECO:0000256" key="13">
    <source>
        <dbReference type="ARBA" id="ARBA00048988"/>
    </source>
</evidence>
<dbReference type="GO" id="GO:0004527">
    <property type="term" value="F:exonuclease activity"/>
    <property type="evidence" value="ECO:0007669"/>
    <property type="project" value="UniProtKB-KW"/>
</dbReference>
<dbReference type="Proteomes" id="UP000760668">
    <property type="component" value="Unassembled WGS sequence"/>
</dbReference>
<dbReference type="PANTHER" id="PTHR11070">
    <property type="entry name" value="UVRD / RECB / PCRA DNA HELICASE FAMILY MEMBER"/>
    <property type="match status" value="1"/>
</dbReference>
<dbReference type="CDD" id="cd17932">
    <property type="entry name" value="DEXQc_UvrD"/>
    <property type="match status" value="1"/>
</dbReference>
<keyword evidence="8" id="KW-0238">DNA-binding</keyword>
<dbReference type="GO" id="GO:0043138">
    <property type="term" value="F:3'-5' DNA helicase activity"/>
    <property type="evidence" value="ECO:0007669"/>
    <property type="project" value="UniProtKB-EC"/>
</dbReference>
<comment type="catalytic activity">
    <reaction evidence="11">
        <text>Couples ATP hydrolysis with the unwinding of duplex DNA by translocating in the 3'-5' direction.</text>
        <dbReference type="EC" id="5.6.2.4"/>
    </reaction>
</comment>
<keyword evidence="10" id="KW-0413">Isomerase</keyword>
<dbReference type="GO" id="GO:0006302">
    <property type="term" value="P:double-strand break repair"/>
    <property type="evidence" value="ECO:0007669"/>
    <property type="project" value="InterPro"/>
</dbReference>
<evidence type="ECO:0000256" key="1">
    <source>
        <dbReference type="ARBA" id="ARBA00022722"/>
    </source>
</evidence>
<dbReference type="NCBIfam" id="TIGR02785">
    <property type="entry name" value="addA_Gpos"/>
    <property type="match status" value="1"/>
</dbReference>
<keyword evidence="1" id="KW-0540">Nuclease</keyword>
<dbReference type="PANTHER" id="PTHR11070:SF48">
    <property type="entry name" value="ATP-DEPENDENT HELICASE_NUCLEASE SUBUNIT A"/>
    <property type="match status" value="1"/>
</dbReference>
<dbReference type="Gene3D" id="3.40.50.300">
    <property type="entry name" value="P-loop containing nucleotide triphosphate hydrolases"/>
    <property type="match status" value="4"/>
</dbReference>
<dbReference type="GO" id="GO:0005829">
    <property type="term" value="C:cytosol"/>
    <property type="evidence" value="ECO:0007669"/>
    <property type="project" value="TreeGrafter"/>
</dbReference>
<proteinExistence type="predicted"/>
<dbReference type="Pfam" id="PF12705">
    <property type="entry name" value="PDDEXK_1"/>
    <property type="match status" value="1"/>
</dbReference>
<evidence type="ECO:0000256" key="5">
    <source>
        <dbReference type="ARBA" id="ARBA00022806"/>
    </source>
</evidence>
<evidence type="ECO:0000259" key="16">
    <source>
        <dbReference type="PROSITE" id="PS51198"/>
    </source>
</evidence>
<evidence type="ECO:0000256" key="4">
    <source>
        <dbReference type="ARBA" id="ARBA00022801"/>
    </source>
</evidence>
<evidence type="ECO:0000256" key="6">
    <source>
        <dbReference type="ARBA" id="ARBA00022839"/>
    </source>
</evidence>
<dbReference type="InterPro" id="IPR014152">
    <property type="entry name" value="AddA"/>
</dbReference>
<evidence type="ECO:0000256" key="9">
    <source>
        <dbReference type="ARBA" id="ARBA00023204"/>
    </source>
</evidence>
<dbReference type="EC" id="5.6.2.4" evidence="12"/>
<evidence type="ECO:0000256" key="8">
    <source>
        <dbReference type="ARBA" id="ARBA00023125"/>
    </source>
</evidence>
<dbReference type="Pfam" id="PF13361">
    <property type="entry name" value="UvrD_C"/>
    <property type="match status" value="1"/>
</dbReference>
<gene>
    <name evidence="18" type="primary">addA</name>
    <name evidence="18" type="ORF">K8V01_04955</name>
</gene>
<dbReference type="InterPro" id="IPR038726">
    <property type="entry name" value="PDDEXK_AddAB-type"/>
</dbReference>
<feature type="domain" description="UvrD-like helicase ATP-binding" evidence="16">
    <location>
        <begin position="3"/>
        <end position="470"/>
    </location>
</feature>
<comment type="caution">
    <text evidence="18">The sequence shown here is derived from an EMBL/GenBank/DDBJ whole genome shotgun (WGS) entry which is preliminary data.</text>
</comment>
<evidence type="ECO:0000256" key="3">
    <source>
        <dbReference type="ARBA" id="ARBA00022763"/>
    </source>
</evidence>
<dbReference type="PROSITE" id="PS51217">
    <property type="entry name" value="UVRD_HELICASE_CTER"/>
    <property type="match status" value="1"/>
</dbReference>
<feature type="region of interest" description="Disordered" evidence="15">
    <location>
        <begin position="998"/>
        <end position="1027"/>
    </location>
</feature>
<keyword evidence="6" id="KW-0269">Exonuclease</keyword>
<dbReference type="InterPro" id="IPR011604">
    <property type="entry name" value="PDDEXK-like_dom_sf"/>
</dbReference>
<keyword evidence="2 14" id="KW-0547">Nucleotide-binding</keyword>
<evidence type="ECO:0000256" key="11">
    <source>
        <dbReference type="ARBA" id="ARBA00034617"/>
    </source>
</evidence>
<dbReference type="InterPro" id="IPR014017">
    <property type="entry name" value="DNA_helicase_UvrD-like_C"/>
</dbReference>
<dbReference type="GO" id="GO:0003677">
    <property type="term" value="F:DNA binding"/>
    <property type="evidence" value="ECO:0007669"/>
    <property type="project" value="UniProtKB-KW"/>
</dbReference>
<dbReference type="SUPFAM" id="SSF52540">
    <property type="entry name" value="P-loop containing nucleoside triphosphate hydrolases"/>
    <property type="match status" value="1"/>
</dbReference>
<organism evidence="18 19">
    <name type="scientific">Pseudoflavonifractor capillosus</name>
    <dbReference type="NCBI Taxonomy" id="106588"/>
    <lineage>
        <taxon>Bacteria</taxon>
        <taxon>Bacillati</taxon>
        <taxon>Bacillota</taxon>
        <taxon>Clostridia</taxon>
        <taxon>Eubacteriales</taxon>
        <taxon>Oscillospiraceae</taxon>
        <taxon>Pseudoflavonifractor</taxon>
    </lineage>
</organism>
<feature type="binding site" evidence="14">
    <location>
        <begin position="24"/>
        <end position="31"/>
    </location>
    <ligand>
        <name>ATP</name>
        <dbReference type="ChEBI" id="CHEBI:30616"/>
    </ligand>
</feature>
<evidence type="ECO:0000256" key="7">
    <source>
        <dbReference type="ARBA" id="ARBA00022840"/>
    </source>
</evidence>
<evidence type="ECO:0000256" key="12">
    <source>
        <dbReference type="ARBA" id="ARBA00034808"/>
    </source>
</evidence>
<feature type="compositionally biased region" description="Low complexity" evidence="15">
    <location>
        <begin position="1010"/>
        <end position="1026"/>
    </location>
</feature>
<dbReference type="AlphaFoldDB" id="A0A921MKS5"/>
<dbReference type="GO" id="GO:0033202">
    <property type="term" value="C:DNA helicase complex"/>
    <property type="evidence" value="ECO:0007669"/>
    <property type="project" value="TreeGrafter"/>
</dbReference>
<evidence type="ECO:0000256" key="15">
    <source>
        <dbReference type="SAM" id="MobiDB-lite"/>
    </source>
</evidence>
<dbReference type="InterPro" id="IPR027417">
    <property type="entry name" value="P-loop_NTPase"/>
</dbReference>
<name>A0A921MKS5_9FIRM</name>
<dbReference type="PROSITE" id="PS51198">
    <property type="entry name" value="UVRD_HELICASE_ATP_BIND"/>
    <property type="match status" value="1"/>
</dbReference>
<dbReference type="GO" id="GO:0000725">
    <property type="term" value="P:recombinational repair"/>
    <property type="evidence" value="ECO:0007669"/>
    <property type="project" value="TreeGrafter"/>
</dbReference>
<dbReference type="Pfam" id="PF00580">
    <property type="entry name" value="UvrD-helicase"/>
    <property type="match status" value="1"/>
</dbReference>
<keyword evidence="4 14" id="KW-0378">Hydrolase</keyword>